<evidence type="ECO:0000259" key="3">
    <source>
        <dbReference type="Pfam" id="PF13102"/>
    </source>
</evidence>
<dbReference type="GO" id="GO:0003677">
    <property type="term" value="F:DNA binding"/>
    <property type="evidence" value="ECO:0007669"/>
    <property type="project" value="UniProtKB-KW"/>
</dbReference>
<sequence length="414" mass="48019">MVQGKILLDTRSKGKKGHPIKIYISGNGSKKYISTGYFSMQEHWRDGVTRKHPNYSHLSTWIKRREFELQQQLNYCNEHGYTLREAVQYIKGKSSPQDEIEMLEKRLRELRGQPTVSLFDFWQQITHERKLASKSTRAFDQTLSQIRKFTDDIPISDITPGWIEGFKAFKYSEGCGDPGVHFYLVTIRTVYYAAARRKLIEDQKPFNGLIPQSVSRKKKVRLSKSDLLRIANYSPSKYAGAARGKAIEQRIAIFLFQIYIGGHDLVDVAGLTWDDVSGGRVSFMRKKIKRGVPVQVDNILLPQAQDIINRHGTPKAKRVFSFIPPHGTEQYEYYRRYYWKALKQMSEKLEITPPLKTKSPRYIFRTWAGDSGANIIHTMQIQGHKPKEETFKYQGRVPNRIVDQVLQQVLQEDV</sequence>
<reference evidence="4 5" key="1">
    <citation type="journal article" date="2009" name="J. Bacteriol.">
        <title>Complete genome sequence of Robiginitalea biformata HTCC2501.</title>
        <authorList>
            <person name="Oh H.M."/>
            <person name="Giovannoni S.J."/>
            <person name="Lee K."/>
            <person name="Ferriera S."/>
            <person name="Johnson J."/>
            <person name="Cho J.C."/>
        </authorList>
    </citation>
    <scope>NUCLEOTIDE SEQUENCE [LARGE SCALE GENOMIC DNA]</scope>
    <source>
        <strain evidence="5">ATCC BAA-864 / HTCC2501 / KCTC 12146</strain>
    </source>
</reference>
<dbReference type="Proteomes" id="UP000009049">
    <property type="component" value="Chromosome"/>
</dbReference>
<gene>
    <name evidence="4" type="ordered locus">RB2501_01490</name>
</gene>
<protein>
    <submittedName>
        <fullName evidence="4">Putative integrase</fullName>
    </submittedName>
</protein>
<organism evidence="4 5">
    <name type="scientific">Robiginitalea biformata (strain ATCC BAA-864 / DSM 15991 / KCTC 12146 / HTCC2501)</name>
    <dbReference type="NCBI Taxonomy" id="313596"/>
    <lineage>
        <taxon>Bacteria</taxon>
        <taxon>Pseudomonadati</taxon>
        <taxon>Bacteroidota</taxon>
        <taxon>Flavobacteriia</taxon>
        <taxon>Flavobacteriales</taxon>
        <taxon>Flavobacteriaceae</taxon>
        <taxon>Robiginitalea</taxon>
    </lineage>
</organism>
<dbReference type="SUPFAM" id="SSF56349">
    <property type="entry name" value="DNA breaking-rejoining enzymes"/>
    <property type="match status" value="1"/>
</dbReference>
<dbReference type="HOGENOM" id="CLU_663711_0_0_10"/>
<name>A4CPX3_ROBBH</name>
<evidence type="ECO:0000256" key="1">
    <source>
        <dbReference type="ARBA" id="ARBA00023125"/>
    </source>
</evidence>
<dbReference type="GO" id="GO:0006310">
    <property type="term" value="P:DNA recombination"/>
    <property type="evidence" value="ECO:0007669"/>
    <property type="project" value="UniProtKB-KW"/>
</dbReference>
<keyword evidence="1" id="KW-0238">DNA-binding</keyword>
<dbReference type="Gene3D" id="1.10.150.130">
    <property type="match status" value="1"/>
</dbReference>
<keyword evidence="2" id="KW-0233">DNA recombination</keyword>
<proteinExistence type="predicted"/>
<dbReference type="STRING" id="313596.RB2501_01490"/>
<evidence type="ECO:0000256" key="2">
    <source>
        <dbReference type="ARBA" id="ARBA00023172"/>
    </source>
</evidence>
<keyword evidence="5" id="KW-1185">Reference proteome</keyword>
<dbReference type="InterPro" id="IPR010998">
    <property type="entry name" value="Integrase_recombinase_N"/>
</dbReference>
<dbReference type="KEGG" id="rbi:RB2501_01490"/>
<evidence type="ECO:0000313" key="4">
    <source>
        <dbReference type="EMBL" id="EAR14058.1"/>
    </source>
</evidence>
<dbReference type="InterPro" id="IPR011010">
    <property type="entry name" value="DNA_brk_join_enz"/>
</dbReference>
<feature type="domain" description="Phage integrase SAM-like" evidence="3">
    <location>
        <begin position="117"/>
        <end position="204"/>
    </location>
</feature>
<dbReference type="OrthoDB" id="1231702at2"/>
<dbReference type="InterPro" id="IPR013762">
    <property type="entry name" value="Integrase-like_cat_sf"/>
</dbReference>
<dbReference type="AlphaFoldDB" id="A4CPX3"/>
<dbReference type="EMBL" id="CP001712">
    <property type="protein sequence ID" value="EAR14058.1"/>
    <property type="molecule type" value="Genomic_DNA"/>
</dbReference>
<evidence type="ECO:0000313" key="5">
    <source>
        <dbReference type="Proteomes" id="UP000009049"/>
    </source>
</evidence>
<dbReference type="eggNOG" id="COG0582">
    <property type="taxonomic scope" value="Bacteria"/>
</dbReference>
<dbReference type="Gene3D" id="1.10.443.10">
    <property type="entry name" value="Intergrase catalytic core"/>
    <property type="match status" value="1"/>
</dbReference>
<dbReference type="GO" id="GO:0015074">
    <property type="term" value="P:DNA integration"/>
    <property type="evidence" value="ECO:0007669"/>
    <property type="project" value="InterPro"/>
</dbReference>
<dbReference type="Pfam" id="PF13102">
    <property type="entry name" value="Phage_int_SAM_5"/>
    <property type="match status" value="1"/>
</dbReference>
<dbReference type="InterPro" id="IPR025269">
    <property type="entry name" value="SAM-like_dom"/>
</dbReference>
<accession>A4CPX3</accession>